<dbReference type="AlphaFoldDB" id="A0A9D9DB33"/>
<gene>
    <name evidence="3" type="ORF">IAB19_08840</name>
</gene>
<protein>
    <submittedName>
        <fullName evidence="3">NirD/YgiW/YdeI family stress tolerance protein</fullName>
    </submittedName>
</protein>
<dbReference type="Gene3D" id="2.40.50.200">
    <property type="entry name" value="Bacterial OB-fold"/>
    <property type="match status" value="1"/>
</dbReference>
<evidence type="ECO:0000256" key="2">
    <source>
        <dbReference type="SAM" id="SignalP"/>
    </source>
</evidence>
<name>A0A9D9DB33_9GAMM</name>
<organism evidence="3 4">
    <name type="scientific">Candidatus Avisuccinivibrio stercorigallinarum</name>
    <dbReference type="NCBI Taxonomy" id="2840704"/>
    <lineage>
        <taxon>Bacteria</taxon>
        <taxon>Pseudomonadati</taxon>
        <taxon>Pseudomonadota</taxon>
        <taxon>Gammaproteobacteria</taxon>
        <taxon>Aeromonadales</taxon>
        <taxon>Succinivibrionaceae</taxon>
        <taxon>Succinivibrionaceae incertae sedis</taxon>
        <taxon>Candidatus Avisuccinivibrio</taxon>
    </lineage>
</organism>
<evidence type="ECO:0000313" key="3">
    <source>
        <dbReference type="EMBL" id="MBO8416471.1"/>
    </source>
</evidence>
<dbReference type="InterPro" id="IPR036700">
    <property type="entry name" value="BOBF_sf"/>
</dbReference>
<keyword evidence="1 2" id="KW-0732">Signal</keyword>
<sequence length="128" mass="13696">MKKLYITAAAAALFSAAALAAPQGFNGGQGVAGGPQGFNNAAPNTVAAVKSQAYDDQIVTLQGRLTKHLQKDHYEFTDLQGNTIEVELDDDQDWSNIAKDQLIEIVGEVDKDLLSISIDVKRAVPVQQ</sequence>
<reference evidence="3" key="2">
    <citation type="journal article" date="2021" name="PeerJ">
        <title>Extensive microbial diversity within the chicken gut microbiome revealed by metagenomics and culture.</title>
        <authorList>
            <person name="Gilroy R."/>
            <person name="Ravi A."/>
            <person name="Getino M."/>
            <person name="Pursley I."/>
            <person name="Horton D.L."/>
            <person name="Alikhan N.F."/>
            <person name="Baker D."/>
            <person name="Gharbi K."/>
            <person name="Hall N."/>
            <person name="Watson M."/>
            <person name="Adriaenssens E.M."/>
            <person name="Foster-Nyarko E."/>
            <person name="Jarju S."/>
            <person name="Secka A."/>
            <person name="Antonio M."/>
            <person name="Oren A."/>
            <person name="Chaudhuri R.R."/>
            <person name="La Ragione R."/>
            <person name="Hildebrand F."/>
            <person name="Pallen M.J."/>
        </authorList>
    </citation>
    <scope>NUCLEOTIDE SEQUENCE</scope>
    <source>
        <strain evidence="3">17213</strain>
    </source>
</reference>
<evidence type="ECO:0000313" key="4">
    <source>
        <dbReference type="Proteomes" id="UP000823631"/>
    </source>
</evidence>
<feature type="chain" id="PRO_5039220942" evidence="2">
    <location>
        <begin position="21"/>
        <end position="128"/>
    </location>
</feature>
<comment type="caution">
    <text evidence="3">The sequence shown here is derived from an EMBL/GenBank/DDBJ whole genome shotgun (WGS) entry which is preliminary data.</text>
</comment>
<proteinExistence type="predicted"/>
<dbReference type="Proteomes" id="UP000823631">
    <property type="component" value="Unassembled WGS sequence"/>
</dbReference>
<reference evidence="3" key="1">
    <citation type="submission" date="2020-10" db="EMBL/GenBank/DDBJ databases">
        <authorList>
            <person name="Gilroy R."/>
        </authorList>
    </citation>
    <scope>NUCLEOTIDE SEQUENCE</scope>
    <source>
        <strain evidence="3">17213</strain>
    </source>
</reference>
<evidence type="ECO:0000256" key="1">
    <source>
        <dbReference type="ARBA" id="ARBA00022729"/>
    </source>
</evidence>
<dbReference type="PANTHER" id="PTHR36571:SF1">
    <property type="entry name" value="PROTEIN YGIW"/>
    <property type="match status" value="1"/>
</dbReference>
<feature type="signal peptide" evidence="2">
    <location>
        <begin position="1"/>
        <end position="20"/>
    </location>
</feature>
<dbReference type="SUPFAM" id="SSF101756">
    <property type="entry name" value="Hypothetical protein YgiW"/>
    <property type="match status" value="1"/>
</dbReference>
<dbReference type="PANTHER" id="PTHR36571">
    <property type="entry name" value="PROTEIN YGIW"/>
    <property type="match status" value="1"/>
</dbReference>
<accession>A0A9D9DB33</accession>
<dbReference type="Pfam" id="PF04076">
    <property type="entry name" value="BOF"/>
    <property type="match status" value="1"/>
</dbReference>
<dbReference type="EMBL" id="JADINH010000174">
    <property type="protein sequence ID" value="MBO8416471.1"/>
    <property type="molecule type" value="Genomic_DNA"/>
</dbReference>
<dbReference type="NCBIfam" id="NF033674">
    <property type="entry name" value="stress_OB_fold"/>
    <property type="match status" value="1"/>
</dbReference>
<dbReference type="InterPro" id="IPR005220">
    <property type="entry name" value="CarO-like"/>
</dbReference>